<organism evidence="1">
    <name type="scientific">Cuerna arida</name>
    <dbReference type="NCBI Taxonomy" id="1464854"/>
    <lineage>
        <taxon>Eukaryota</taxon>
        <taxon>Metazoa</taxon>
        <taxon>Ecdysozoa</taxon>
        <taxon>Arthropoda</taxon>
        <taxon>Hexapoda</taxon>
        <taxon>Insecta</taxon>
        <taxon>Pterygota</taxon>
        <taxon>Neoptera</taxon>
        <taxon>Paraneoptera</taxon>
        <taxon>Hemiptera</taxon>
        <taxon>Auchenorrhyncha</taxon>
        <taxon>Membracoidea</taxon>
        <taxon>Cicadellidae</taxon>
        <taxon>Cicadellinae</taxon>
        <taxon>Proconiini</taxon>
        <taxon>Cuerna</taxon>
    </lineage>
</organism>
<dbReference type="EMBL" id="GECZ01024333">
    <property type="protein sequence ID" value="JAS45436.1"/>
    <property type="molecule type" value="Transcribed_RNA"/>
</dbReference>
<name>A0A1B6F590_9HEMI</name>
<sequence>GFYKLSDYNIQNAFLFGLIKPNKCKRGYRGKRLVEHESKRKLTYSYFLKNGDGEDYRVCLKSFCDTFSISRKRVSTVRLGRPNSNNLSVDEDTICNEDEDAINVNNMTKSSPRV</sequence>
<dbReference type="AlphaFoldDB" id="A0A1B6F590"/>
<gene>
    <name evidence="1" type="ORF">g.9677</name>
</gene>
<proteinExistence type="predicted"/>
<accession>A0A1B6F590</accession>
<reference evidence="1" key="1">
    <citation type="submission" date="2015-11" db="EMBL/GenBank/DDBJ databases">
        <title>De novo transcriptome assembly of four potential Pierce s Disease insect vectors from Arizona vineyards.</title>
        <authorList>
            <person name="Tassone E.E."/>
        </authorList>
    </citation>
    <scope>NUCLEOTIDE SEQUENCE</scope>
</reference>
<feature type="non-terminal residue" evidence="1">
    <location>
        <position position="114"/>
    </location>
</feature>
<feature type="non-terminal residue" evidence="1">
    <location>
        <position position="1"/>
    </location>
</feature>
<evidence type="ECO:0000313" key="1">
    <source>
        <dbReference type="EMBL" id="JAS45436.1"/>
    </source>
</evidence>
<protein>
    <submittedName>
        <fullName evidence="1">Uncharacterized protein</fullName>
    </submittedName>
</protein>